<keyword evidence="1" id="KW-1133">Transmembrane helix</keyword>
<keyword evidence="1" id="KW-0812">Transmembrane</keyword>
<dbReference type="Proteomes" id="UP000053989">
    <property type="component" value="Unassembled WGS sequence"/>
</dbReference>
<evidence type="ECO:0000313" key="3">
    <source>
        <dbReference type="Proteomes" id="UP000053989"/>
    </source>
</evidence>
<reference evidence="3" key="2">
    <citation type="submission" date="2015-01" db="EMBL/GenBank/DDBJ databases">
        <title>Evolutionary Origins and Diversification of the Mycorrhizal Mutualists.</title>
        <authorList>
            <consortium name="DOE Joint Genome Institute"/>
            <consortium name="Mycorrhizal Genomics Consortium"/>
            <person name="Kohler A."/>
            <person name="Kuo A."/>
            <person name="Nagy L.G."/>
            <person name="Floudas D."/>
            <person name="Copeland A."/>
            <person name="Barry K.W."/>
            <person name="Cichocki N."/>
            <person name="Veneault-Fourrey C."/>
            <person name="LaButti K."/>
            <person name="Lindquist E.A."/>
            <person name="Lipzen A."/>
            <person name="Lundell T."/>
            <person name="Morin E."/>
            <person name="Murat C."/>
            <person name="Riley R."/>
            <person name="Ohm R."/>
            <person name="Sun H."/>
            <person name="Tunlid A."/>
            <person name="Henrissat B."/>
            <person name="Grigoriev I.V."/>
            <person name="Hibbett D.S."/>
            <person name="Martin F."/>
        </authorList>
    </citation>
    <scope>NUCLEOTIDE SEQUENCE [LARGE SCALE GENOMIC DNA]</scope>
    <source>
        <strain evidence="3">Foug A</strain>
    </source>
</reference>
<feature type="transmembrane region" description="Helical" evidence="1">
    <location>
        <begin position="37"/>
        <end position="60"/>
    </location>
</feature>
<evidence type="ECO:0000313" key="2">
    <source>
        <dbReference type="EMBL" id="KIM67545.1"/>
    </source>
</evidence>
<sequence>MTKSLDFLVPYRAGVLAGTELMEPSAVTGHSLSGNYVVYQIIPCLSHTRFIYTTVIAWAVTTLDKVRMMKVVGEIHQSSGSTTQ</sequence>
<name>A0A0C3E404_9AGAM</name>
<dbReference type="EMBL" id="KN822012">
    <property type="protein sequence ID" value="KIM67545.1"/>
    <property type="molecule type" value="Genomic_DNA"/>
</dbReference>
<keyword evidence="3" id="KW-1185">Reference proteome</keyword>
<protein>
    <submittedName>
        <fullName evidence="2">Uncharacterized protein</fullName>
    </submittedName>
</protein>
<organism evidence="2 3">
    <name type="scientific">Scleroderma citrinum Foug A</name>
    <dbReference type="NCBI Taxonomy" id="1036808"/>
    <lineage>
        <taxon>Eukaryota</taxon>
        <taxon>Fungi</taxon>
        <taxon>Dikarya</taxon>
        <taxon>Basidiomycota</taxon>
        <taxon>Agaricomycotina</taxon>
        <taxon>Agaricomycetes</taxon>
        <taxon>Agaricomycetidae</taxon>
        <taxon>Boletales</taxon>
        <taxon>Sclerodermatineae</taxon>
        <taxon>Sclerodermataceae</taxon>
        <taxon>Scleroderma</taxon>
    </lineage>
</organism>
<evidence type="ECO:0000256" key="1">
    <source>
        <dbReference type="SAM" id="Phobius"/>
    </source>
</evidence>
<dbReference type="InParanoid" id="A0A0C3E404"/>
<accession>A0A0C3E404</accession>
<gene>
    <name evidence="2" type="ORF">SCLCIDRAFT_1108107</name>
</gene>
<dbReference type="AlphaFoldDB" id="A0A0C3E404"/>
<keyword evidence="1" id="KW-0472">Membrane</keyword>
<proteinExistence type="predicted"/>
<reference evidence="2 3" key="1">
    <citation type="submission" date="2014-04" db="EMBL/GenBank/DDBJ databases">
        <authorList>
            <consortium name="DOE Joint Genome Institute"/>
            <person name="Kuo A."/>
            <person name="Kohler A."/>
            <person name="Nagy L.G."/>
            <person name="Floudas D."/>
            <person name="Copeland A."/>
            <person name="Barry K.W."/>
            <person name="Cichocki N."/>
            <person name="Veneault-Fourrey C."/>
            <person name="LaButti K."/>
            <person name="Lindquist E.A."/>
            <person name="Lipzen A."/>
            <person name="Lundell T."/>
            <person name="Morin E."/>
            <person name="Murat C."/>
            <person name="Sun H."/>
            <person name="Tunlid A."/>
            <person name="Henrissat B."/>
            <person name="Grigoriev I.V."/>
            <person name="Hibbett D.S."/>
            <person name="Martin F."/>
            <person name="Nordberg H.P."/>
            <person name="Cantor M.N."/>
            <person name="Hua S.X."/>
        </authorList>
    </citation>
    <scope>NUCLEOTIDE SEQUENCE [LARGE SCALE GENOMIC DNA]</scope>
    <source>
        <strain evidence="2 3">Foug A</strain>
    </source>
</reference>
<dbReference type="HOGENOM" id="CLU_2528810_0_0_1"/>